<protein>
    <recommendedName>
        <fullName evidence="5">DUF1409 domain-containing protein</fullName>
    </recommendedName>
</protein>
<accession>A0A4U6U3N5</accession>
<keyword evidence="1" id="KW-0175">Coiled coil</keyword>
<feature type="region of interest" description="Disordered" evidence="2">
    <location>
        <begin position="1"/>
        <end position="29"/>
    </location>
</feature>
<sequence>MIAGRSKKVRKKVVKKTSRRVRARTASADPPVLVSAETLSASPQATTIADTQAITQAGATAASLLLEALRGSSMGMPQSATTQPDTNAPLPSSIEGAGPSTVPIVVESSSSDEPTTQATEQDTTALQAQHEEIRFKMEQDSPNNSLFSFAVAFSDDEETTSRQVALSSVPDDVRAKLTNIRSLLQGDIVRLVEDASPIRQLFSDISGRVPEEAEEALAPAAFIESMRIPVFRALRHMADRAKLVKTREDENAFKHQAQEANRRIHVLEDSRPAIISEIDRLKRRRADLAKEMEQVTKAISAEENKLQELPSAIADLTKKRQRFAQEALRLHRIASEVPGSAEEDQRVLDSADQIRCRAITAIDTLLGNL</sequence>
<evidence type="ECO:0000313" key="3">
    <source>
        <dbReference type="EMBL" id="TKW09492.1"/>
    </source>
</evidence>
<evidence type="ECO:0000256" key="1">
    <source>
        <dbReference type="SAM" id="Coils"/>
    </source>
</evidence>
<keyword evidence="4" id="KW-1185">Reference proteome</keyword>
<feature type="compositionally biased region" description="Basic residues" evidence="2">
    <location>
        <begin position="1"/>
        <end position="23"/>
    </location>
</feature>
<evidence type="ECO:0000256" key="2">
    <source>
        <dbReference type="SAM" id="MobiDB-lite"/>
    </source>
</evidence>
<gene>
    <name evidence="3" type="ORF">SEVIR_6G105100v2</name>
</gene>
<dbReference type="Gramene" id="TKW09492">
    <property type="protein sequence ID" value="TKW09492"/>
    <property type="gene ID" value="SEVIR_6G105100v2"/>
</dbReference>
<evidence type="ECO:0008006" key="5">
    <source>
        <dbReference type="Google" id="ProtNLM"/>
    </source>
</evidence>
<dbReference type="AlphaFoldDB" id="A0A4U6U3N5"/>
<organism evidence="3 4">
    <name type="scientific">Setaria viridis</name>
    <name type="common">Green bristlegrass</name>
    <name type="synonym">Setaria italica subsp. viridis</name>
    <dbReference type="NCBI Taxonomy" id="4556"/>
    <lineage>
        <taxon>Eukaryota</taxon>
        <taxon>Viridiplantae</taxon>
        <taxon>Streptophyta</taxon>
        <taxon>Embryophyta</taxon>
        <taxon>Tracheophyta</taxon>
        <taxon>Spermatophyta</taxon>
        <taxon>Magnoliopsida</taxon>
        <taxon>Liliopsida</taxon>
        <taxon>Poales</taxon>
        <taxon>Poaceae</taxon>
        <taxon>PACMAD clade</taxon>
        <taxon>Panicoideae</taxon>
        <taxon>Panicodae</taxon>
        <taxon>Paniceae</taxon>
        <taxon>Cenchrinae</taxon>
        <taxon>Setaria</taxon>
    </lineage>
</organism>
<dbReference type="Proteomes" id="UP000298652">
    <property type="component" value="Chromosome 6"/>
</dbReference>
<dbReference type="Gene3D" id="1.10.287.1490">
    <property type="match status" value="1"/>
</dbReference>
<name>A0A4U6U3N5_SETVI</name>
<dbReference type="EMBL" id="CM016557">
    <property type="protein sequence ID" value="TKW09492.1"/>
    <property type="molecule type" value="Genomic_DNA"/>
</dbReference>
<feature type="coiled-coil region" evidence="1">
    <location>
        <begin position="278"/>
        <end position="305"/>
    </location>
</feature>
<evidence type="ECO:0000313" key="4">
    <source>
        <dbReference type="Proteomes" id="UP000298652"/>
    </source>
</evidence>
<proteinExistence type="predicted"/>
<reference evidence="3" key="1">
    <citation type="submission" date="2019-03" db="EMBL/GenBank/DDBJ databases">
        <title>WGS assembly of Setaria viridis.</title>
        <authorList>
            <person name="Huang P."/>
            <person name="Jenkins J."/>
            <person name="Grimwood J."/>
            <person name="Barry K."/>
            <person name="Healey A."/>
            <person name="Mamidi S."/>
            <person name="Sreedasyam A."/>
            <person name="Shu S."/>
            <person name="Feldman M."/>
            <person name="Wu J."/>
            <person name="Yu Y."/>
            <person name="Chen C."/>
            <person name="Johnson J."/>
            <person name="Rokhsar D."/>
            <person name="Baxter I."/>
            <person name="Schmutz J."/>
            <person name="Brutnell T."/>
            <person name="Kellogg E."/>
        </authorList>
    </citation>
    <scope>NUCLEOTIDE SEQUENCE [LARGE SCALE GENOMIC DNA]</scope>
</reference>
<feature type="region of interest" description="Disordered" evidence="2">
    <location>
        <begin position="74"/>
        <end position="101"/>
    </location>
</feature>
<feature type="compositionally biased region" description="Polar residues" evidence="2">
    <location>
        <begin position="75"/>
        <end position="90"/>
    </location>
</feature>